<dbReference type="InterPro" id="IPR040521">
    <property type="entry name" value="KDZ"/>
</dbReference>
<sequence>MSKISGYKYYHTLARLSDNTGVQLVPDLYQVFLRVVWNQGQQLRRTLPSMSQTWSKYGSQPPESRFSKWLDRLFVMVDANFRLKRFNVSSEWHDPQLNKGFLYFIDDQIVDAHIATFGDKIPEETNTCNDHDAIKMATMRGGKGMAVTGVGAVVHMDLPTLLTLKSNAPEEIVISYNIGCQWGKNLWKRIGIYGPDLTPPQRLESVIILVPKFHLPAHIVACQEEFSFAFEVEVGETDGEAPECTWAISNHIASSTKEMGPGSHQDTLDDHWSDHNWHKNTNLCQYLWSLDYREILMAPLAKLLLRRIKDAVPHREENRITFELLSETVVSSGDDGEARLKDWTDKVEAWEKRRASEEKIPNPYVPTVKPLTMASVWLRLNKEGHDAEWGASSGMLISANKMIADGILAEQA</sequence>
<comment type="caution">
    <text evidence="1">The sequence shown here is derived from an EMBL/GenBank/DDBJ whole genome shotgun (WGS) entry which is preliminary data.</text>
</comment>
<name>A0AA39MJF2_ARMTA</name>
<evidence type="ECO:0000313" key="2">
    <source>
        <dbReference type="Proteomes" id="UP001175211"/>
    </source>
</evidence>
<dbReference type="AlphaFoldDB" id="A0AA39MJF2"/>
<organism evidence="1 2">
    <name type="scientific">Armillaria tabescens</name>
    <name type="common">Ringless honey mushroom</name>
    <name type="synonym">Agaricus tabescens</name>
    <dbReference type="NCBI Taxonomy" id="1929756"/>
    <lineage>
        <taxon>Eukaryota</taxon>
        <taxon>Fungi</taxon>
        <taxon>Dikarya</taxon>
        <taxon>Basidiomycota</taxon>
        <taxon>Agaricomycotina</taxon>
        <taxon>Agaricomycetes</taxon>
        <taxon>Agaricomycetidae</taxon>
        <taxon>Agaricales</taxon>
        <taxon>Marasmiineae</taxon>
        <taxon>Physalacriaceae</taxon>
        <taxon>Desarmillaria</taxon>
    </lineage>
</organism>
<accession>A0AA39MJF2</accession>
<dbReference type="GeneID" id="85354104"/>
<dbReference type="Proteomes" id="UP001175211">
    <property type="component" value="Unassembled WGS sequence"/>
</dbReference>
<dbReference type="RefSeq" id="XP_060322190.1">
    <property type="nucleotide sequence ID" value="XM_060470556.1"/>
</dbReference>
<dbReference type="Pfam" id="PF18758">
    <property type="entry name" value="KDZ"/>
    <property type="match status" value="1"/>
</dbReference>
<protein>
    <submittedName>
        <fullName evidence="1">Uncharacterized protein</fullName>
    </submittedName>
</protein>
<feature type="non-terminal residue" evidence="1">
    <location>
        <position position="412"/>
    </location>
</feature>
<dbReference type="EMBL" id="JAUEPS010000132">
    <property type="protein sequence ID" value="KAK0436083.1"/>
    <property type="molecule type" value="Genomic_DNA"/>
</dbReference>
<proteinExistence type="predicted"/>
<reference evidence="1" key="1">
    <citation type="submission" date="2023-06" db="EMBL/GenBank/DDBJ databases">
        <authorList>
            <consortium name="Lawrence Berkeley National Laboratory"/>
            <person name="Ahrendt S."/>
            <person name="Sahu N."/>
            <person name="Indic B."/>
            <person name="Wong-Bajracharya J."/>
            <person name="Merenyi Z."/>
            <person name="Ke H.-M."/>
            <person name="Monk M."/>
            <person name="Kocsube S."/>
            <person name="Drula E."/>
            <person name="Lipzen A."/>
            <person name="Balint B."/>
            <person name="Henrissat B."/>
            <person name="Andreopoulos B."/>
            <person name="Martin F.M."/>
            <person name="Harder C.B."/>
            <person name="Rigling D."/>
            <person name="Ford K.L."/>
            <person name="Foster G.D."/>
            <person name="Pangilinan J."/>
            <person name="Papanicolaou A."/>
            <person name="Barry K."/>
            <person name="LaButti K."/>
            <person name="Viragh M."/>
            <person name="Koriabine M."/>
            <person name="Yan M."/>
            <person name="Riley R."/>
            <person name="Champramary S."/>
            <person name="Plett K.L."/>
            <person name="Tsai I.J."/>
            <person name="Slot J."/>
            <person name="Sipos G."/>
            <person name="Plett J."/>
            <person name="Nagy L.G."/>
            <person name="Grigoriev I.V."/>
        </authorList>
    </citation>
    <scope>NUCLEOTIDE SEQUENCE</scope>
    <source>
        <strain evidence="1">CCBAS 213</strain>
    </source>
</reference>
<evidence type="ECO:0000313" key="1">
    <source>
        <dbReference type="EMBL" id="KAK0436083.1"/>
    </source>
</evidence>
<keyword evidence="2" id="KW-1185">Reference proteome</keyword>
<gene>
    <name evidence="1" type="ORF">EV420DRAFT_1487678</name>
</gene>